<comment type="caution">
    <text evidence="7">The sequence shown here is derived from an EMBL/GenBank/DDBJ whole genome shotgun (WGS) entry which is preliminary data.</text>
</comment>
<dbReference type="SUPFAM" id="SSF57959">
    <property type="entry name" value="Leucine zipper domain"/>
    <property type="match status" value="1"/>
</dbReference>
<evidence type="ECO:0000259" key="6">
    <source>
        <dbReference type="PROSITE" id="PS50217"/>
    </source>
</evidence>
<dbReference type="PROSITE" id="PS50217">
    <property type="entry name" value="BZIP"/>
    <property type="match status" value="1"/>
</dbReference>
<keyword evidence="3" id="KW-0804">Transcription</keyword>
<dbReference type="CDD" id="cd12193">
    <property type="entry name" value="bZIP_GCN4"/>
    <property type="match status" value="1"/>
</dbReference>
<gene>
    <name evidence="7" type="ORF">V5O48_014147</name>
</gene>
<name>A0ABR3EY49_9AGAR</name>
<evidence type="ECO:0000313" key="8">
    <source>
        <dbReference type="Proteomes" id="UP001465976"/>
    </source>
</evidence>
<feature type="coiled-coil region" evidence="4">
    <location>
        <begin position="170"/>
        <end position="208"/>
    </location>
</feature>
<feature type="domain" description="BZIP" evidence="6">
    <location>
        <begin position="156"/>
        <end position="207"/>
    </location>
</feature>
<dbReference type="Proteomes" id="UP001465976">
    <property type="component" value="Unassembled WGS sequence"/>
</dbReference>
<keyword evidence="4" id="KW-0175">Coiled coil</keyword>
<evidence type="ECO:0000256" key="3">
    <source>
        <dbReference type="ARBA" id="ARBA00023163"/>
    </source>
</evidence>
<feature type="region of interest" description="Disordered" evidence="5">
    <location>
        <begin position="36"/>
        <end position="155"/>
    </location>
</feature>
<feature type="compositionally biased region" description="Polar residues" evidence="5">
    <location>
        <begin position="64"/>
        <end position="87"/>
    </location>
</feature>
<dbReference type="SMART" id="SM00338">
    <property type="entry name" value="BRLZ"/>
    <property type="match status" value="1"/>
</dbReference>
<evidence type="ECO:0000256" key="1">
    <source>
        <dbReference type="ARBA" id="ARBA00023015"/>
    </source>
</evidence>
<feature type="compositionally biased region" description="Acidic residues" evidence="5">
    <location>
        <begin position="138"/>
        <end position="147"/>
    </location>
</feature>
<dbReference type="PROSITE" id="PS00036">
    <property type="entry name" value="BZIP_BASIC"/>
    <property type="match status" value="1"/>
</dbReference>
<dbReference type="InterPro" id="IPR050946">
    <property type="entry name" value="AP-1_TF_bZIP"/>
</dbReference>
<dbReference type="InterPro" id="IPR046347">
    <property type="entry name" value="bZIP_sf"/>
</dbReference>
<dbReference type="Pfam" id="PF00170">
    <property type="entry name" value="bZIP_1"/>
    <property type="match status" value="1"/>
</dbReference>
<evidence type="ECO:0000256" key="5">
    <source>
        <dbReference type="SAM" id="MobiDB-lite"/>
    </source>
</evidence>
<reference evidence="7 8" key="1">
    <citation type="submission" date="2024-02" db="EMBL/GenBank/DDBJ databases">
        <title>A draft genome for the cacao thread blight pathogen Marasmius crinis-equi.</title>
        <authorList>
            <person name="Cohen S.P."/>
            <person name="Baruah I.K."/>
            <person name="Amoako-Attah I."/>
            <person name="Bukari Y."/>
            <person name="Meinhardt L.W."/>
            <person name="Bailey B.A."/>
        </authorList>
    </citation>
    <scope>NUCLEOTIDE SEQUENCE [LARGE SCALE GENOMIC DNA]</scope>
    <source>
        <strain evidence="7 8">GH-76</strain>
    </source>
</reference>
<organism evidence="7 8">
    <name type="scientific">Marasmius crinis-equi</name>
    <dbReference type="NCBI Taxonomy" id="585013"/>
    <lineage>
        <taxon>Eukaryota</taxon>
        <taxon>Fungi</taxon>
        <taxon>Dikarya</taxon>
        <taxon>Basidiomycota</taxon>
        <taxon>Agaricomycotina</taxon>
        <taxon>Agaricomycetes</taxon>
        <taxon>Agaricomycetidae</taxon>
        <taxon>Agaricales</taxon>
        <taxon>Marasmiineae</taxon>
        <taxon>Marasmiaceae</taxon>
        <taxon>Marasmius</taxon>
    </lineage>
</organism>
<dbReference type="Gene3D" id="3.30.160.60">
    <property type="entry name" value="Classic Zinc Finger"/>
    <property type="match status" value="1"/>
</dbReference>
<dbReference type="EMBL" id="JBAHYK010001477">
    <property type="protein sequence ID" value="KAL0567852.1"/>
    <property type="molecule type" value="Genomic_DNA"/>
</dbReference>
<feature type="compositionally biased region" description="Polar residues" evidence="5">
    <location>
        <begin position="36"/>
        <end position="48"/>
    </location>
</feature>
<keyword evidence="8" id="KW-1185">Reference proteome</keyword>
<dbReference type="PANTHER" id="PTHR11462">
    <property type="entry name" value="JUN TRANSCRIPTION FACTOR-RELATED"/>
    <property type="match status" value="1"/>
</dbReference>
<keyword evidence="2" id="KW-0238">DNA-binding</keyword>
<evidence type="ECO:0000313" key="7">
    <source>
        <dbReference type="EMBL" id="KAL0567852.1"/>
    </source>
</evidence>
<evidence type="ECO:0000256" key="2">
    <source>
        <dbReference type="ARBA" id="ARBA00023125"/>
    </source>
</evidence>
<keyword evidence="1" id="KW-0805">Transcription regulation</keyword>
<protein>
    <recommendedName>
        <fullName evidence="6">BZIP domain-containing protein</fullName>
    </recommendedName>
</protein>
<accession>A0ABR3EY49</accession>
<feature type="compositionally biased region" description="Low complexity" evidence="5">
    <location>
        <begin position="10"/>
        <end position="23"/>
    </location>
</feature>
<feature type="region of interest" description="Disordered" evidence="5">
    <location>
        <begin position="1"/>
        <end position="23"/>
    </location>
</feature>
<evidence type="ECO:0000256" key="4">
    <source>
        <dbReference type="SAM" id="Coils"/>
    </source>
</evidence>
<dbReference type="InterPro" id="IPR004827">
    <property type="entry name" value="bZIP"/>
</dbReference>
<dbReference type="PANTHER" id="PTHR11462:SF35">
    <property type="entry name" value="TRANSCRIPTION FACTOR JRA"/>
    <property type="match status" value="1"/>
</dbReference>
<sequence length="221" mass="25208">MNPSPAYSYTSLDSFDSSPTTSDFMELNHTYYQMPSNITANETSQVEGSPNMPMLGTMDPTYMGSENTSSPITSTANTSFPSTSQPSPKGVGRARRSPDNLLGLDAPVQPRHYTTPSATSRKEIPSFYLKRRPQLQIPEDEDDELTEELPSNATDQEKIEFRRHRNTLAARRSRRRKQAYQQDLEESVERLKIERQKWKTRAETLRQLIRSQGIACPEWSE</sequence>
<proteinExistence type="predicted"/>